<feature type="domain" description="Helicase C-terminal" evidence="9">
    <location>
        <begin position="894"/>
        <end position="1041"/>
    </location>
</feature>
<evidence type="ECO:0000259" key="8">
    <source>
        <dbReference type="PROSITE" id="PS51192"/>
    </source>
</evidence>
<evidence type="ECO:0000313" key="11">
    <source>
        <dbReference type="Proteomes" id="UP000184330"/>
    </source>
</evidence>
<evidence type="ECO:0000256" key="4">
    <source>
        <dbReference type="ARBA" id="ARBA00022801"/>
    </source>
</evidence>
<proteinExistence type="predicted"/>
<dbReference type="PROSITE" id="PS51192">
    <property type="entry name" value="HELICASE_ATP_BIND_1"/>
    <property type="match status" value="1"/>
</dbReference>
<dbReference type="STRING" id="576137.A0A1L7WUE2"/>
<sequence length="1041" mass="118068">MGESFDFDFSDFIDDDPEKISNEWGYLDTSEIDFETFLEQLQNHEHVLPGYGFEDNLETHPSQTRSQVPGKRQRHESHANSDLLPKRFRALSPLDELEVVSGIDETPRSSVDGRSRSVPENHSDVFTPSYARGPWEEHFWEMLEKVPNEFIEDDEQYGLMGIKDEPWYLYDPEIFTLLGAESETDGNKHSEPLTDQEIICYGMIHKARVRILPQAPELLKRIPTSHTTLETIEKQNIYVFNIRREGNSEKYLLHPQKTTDDMMQPFDHVGVLNRQSSSILAQIPSSCTFEAYVSAASWVSSISRGITIDKDICIEVDMIVYGPRKTCQEAGDILQLRGVHLQEPDYYDLPLAYENPHFIDLSAIQGDLSPGLDPLDSSLFHPNFQELQISNERTLTEAHMKQKVATAFKSTTRSQNLRRLAAPMGIRTTLLPYQEEALDFIMQRESGPIPAEYCLWRSKDSITYTHCITGEERTELPMEIGGGLLADEMGLGKTLTMLSAISRTLDEAKNFANNYRGSYHTAEQGLVASRATLVVVPSPLLLNEWLQEIKLHCTEFQNTIVYHGHGRQGNPKTLANSDIVLSTYHTIASESLDETSPLWRINWYRIVLDEAHIIRRTTTKLFKSIKRLRATLRWCLTGTPIQNSLEDLAALVNFIGASPLDDIHAFKDHIITPLMRKQKEGLDNLRLLLDSICLRRTQELLNLAEVIYDPQVLEFSAKERKQYTETRERLVMQIKQNRLQPHQKGYLGVFQLQLQLRRLCNHGTFQKSSLGIEEVDLEQAITELKKQKHAKCGACKTSITGAQSIAENRKGSLTACGHLLCFKCVPGLMQALLPVDGREGCLKCSLCGEIVIGEYLLTEDVTTLSCKSGQKRLSASQYFNNDGCSTKVSAVVADIEKHQTEERKSIVFSCWTRSLDLIGSFLDSRKIPFVRIDGSHTLGQRKNILENYQNCPEIKILLMTTGTGAVGLNLTAANCVHILEPQWNPMIETQAIARVNRLGQTRNVRVVRYIIKGTVEELELQSQQLRKLRDAKVGWEVDDGE</sequence>
<dbReference type="CDD" id="cd18793">
    <property type="entry name" value="SF2_C_SNF"/>
    <property type="match status" value="1"/>
</dbReference>
<dbReference type="PANTHER" id="PTHR45626">
    <property type="entry name" value="TRANSCRIPTION TERMINATION FACTOR 2-RELATED"/>
    <property type="match status" value="1"/>
</dbReference>
<keyword evidence="5" id="KW-0862">Zinc</keyword>
<keyword evidence="3" id="KW-0863">Zinc-finger</keyword>
<dbReference type="EMBL" id="FJOG01000008">
    <property type="protein sequence ID" value="CZR56386.1"/>
    <property type="molecule type" value="Genomic_DNA"/>
</dbReference>
<keyword evidence="11" id="KW-1185">Reference proteome</keyword>
<dbReference type="AlphaFoldDB" id="A0A1L7WUE2"/>
<dbReference type="InterPro" id="IPR001650">
    <property type="entry name" value="Helicase_C-like"/>
</dbReference>
<gene>
    <name evidence="10" type="ORF">PAC_06274</name>
</gene>
<evidence type="ECO:0000256" key="2">
    <source>
        <dbReference type="ARBA" id="ARBA00022741"/>
    </source>
</evidence>
<dbReference type="Proteomes" id="UP000184330">
    <property type="component" value="Unassembled WGS sequence"/>
</dbReference>
<dbReference type="InterPro" id="IPR050628">
    <property type="entry name" value="SNF2_RAD54_helicase_TF"/>
</dbReference>
<dbReference type="SMART" id="SM00490">
    <property type="entry name" value="HELICc"/>
    <property type="match status" value="1"/>
</dbReference>
<evidence type="ECO:0000256" key="6">
    <source>
        <dbReference type="ARBA" id="ARBA00022840"/>
    </source>
</evidence>
<dbReference type="InterPro" id="IPR017907">
    <property type="entry name" value="Znf_RING_CS"/>
</dbReference>
<dbReference type="Gene3D" id="3.40.50.300">
    <property type="entry name" value="P-loop containing nucleotide triphosphate hydrolases"/>
    <property type="match status" value="1"/>
</dbReference>
<dbReference type="PROSITE" id="PS00518">
    <property type="entry name" value="ZF_RING_1"/>
    <property type="match status" value="1"/>
</dbReference>
<dbReference type="InterPro" id="IPR049730">
    <property type="entry name" value="SNF2/RAD54-like_C"/>
</dbReference>
<organism evidence="10 11">
    <name type="scientific">Phialocephala subalpina</name>
    <dbReference type="NCBI Taxonomy" id="576137"/>
    <lineage>
        <taxon>Eukaryota</taxon>
        <taxon>Fungi</taxon>
        <taxon>Dikarya</taxon>
        <taxon>Ascomycota</taxon>
        <taxon>Pezizomycotina</taxon>
        <taxon>Leotiomycetes</taxon>
        <taxon>Helotiales</taxon>
        <taxon>Mollisiaceae</taxon>
        <taxon>Phialocephala</taxon>
        <taxon>Phialocephala fortinii species complex</taxon>
    </lineage>
</organism>
<dbReference type="Pfam" id="PF00271">
    <property type="entry name" value="Helicase_C"/>
    <property type="match status" value="1"/>
</dbReference>
<dbReference type="InterPro" id="IPR000330">
    <property type="entry name" value="SNF2_N"/>
</dbReference>
<dbReference type="SUPFAM" id="SSF52540">
    <property type="entry name" value="P-loop containing nucleoside triphosphate hydrolases"/>
    <property type="match status" value="2"/>
</dbReference>
<feature type="domain" description="Helicase ATP-binding" evidence="8">
    <location>
        <begin position="474"/>
        <end position="658"/>
    </location>
</feature>
<evidence type="ECO:0000256" key="5">
    <source>
        <dbReference type="ARBA" id="ARBA00022833"/>
    </source>
</evidence>
<dbReference type="OrthoDB" id="448448at2759"/>
<dbReference type="SMART" id="SM00487">
    <property type="entry name" value="DEXDc"/>
    <property type="match status" value="1"/>
</dbReference>
<evidence type="ECO:0000256" key="7">
    <source>
        <dbReference type="SAM" id="MobiDB-lite"/>
    </source>
</evidence>
<keyword evidence="2" id="KW-0547">Nucleotide-binding</keyword>
<evidence type="ECO:0000256" key="3">
    <source>
        <dbReference type="ARBA" id="ARBA00022771"/>
    </source>
</evidence>
<dbReference type="CDD" id="cd18008">
    <property type="entry name" value="DEXDc_SHPRH-like"/>
    <property type="match status" value="1"/>
</dbReference>
<dbReference type="PANTHER" id="PTHR45626:SF52">
    <property type="entry name" value="SINGLE-STRANDED DNA-DEPENDENT ATPASE (EUROFUNG)"/>
    <property type="match status" value="1"/>
</dbReference>
<dbReference type="InterPro" id="IPR027417">
    <property type="entry name" value="P-loop_NTPase"/>
</dbReference>
<feature type="region of interest" description="Disordered" evidence="7">
    <location>
        <begin position="50"/>
        <end position="79"/>
    </location>
</feature>
<evidence type="ECO:0008006" key="12">
    <source>
        <dbReference type="Google" id="ProtNLM"/>
    </source>
</evidence>
<evidence type="ECO:0000313" key="10">
    <source>
        <dbReference type="EMBL" id="CZR56386.1"/>
    </source>
</evidence>
<dbReference type="InterPro" id="IPR014001">
    <property type="entry name" value="Helicase_ATP-bd"/>
</dbReference>
<dbReference type="PROSITE" id="PS51194">
    <property type="entry name" value="HELICASE_CTER"/>
    <property type="match status" value="1"/>
</dbReference>
<keyword evidence="4" id="KW-0378">Hydrolase</keyword>
<dbReference type="GO" id="GO:0006281">
    <property type="term" value="P:DNA repair"/>
    <property type="evidence" value="ECO:0007669"/>
    <property type="project" value="TreeGrafter"/>
</dbReference>
<keyword evidence="6" id="KW-0067">ATP-binding</keyword>
<dbReference type="GO" id="GO:0005524">
    <property type="term" value="F:ATP binding"/>
    <property type="evidence" value="ECO:0007669"/>
    <property type="project" value="UniProtKB-KW"/>
</dbReference>
<dbReference type="Gene3D" id="3.40.50.10810">
    <property type="entry name" value="Tandem AAA-ATPase domain"/>
    <property type="match status" value="1"/>
</dbReference>
<dbReference type="GO" id="GO:0016787">
    <property type="term" value="F:hydrolase activity"/>
    <property type="evidence" value="ECO:0007669"/>
    <property type="project" value="UniProtKB-KW"/>
</dbReference>
<dbReference type="GO" id="GO:0008270">
    <property type="term" value="F:zinc ion binding"/>
    <property type="evidence" value="ECO:0007669"/>
    <property type="project" value="UniProtKB-KW"/>
</dbReference>
<dbReference type="GO" id="GO:0005634">
    <property type="term" value="C:nucleus"/>
    <property type="evidence" value="ECO:0007669"/>
    <property type="project" value="TreeGrafter"/>
</dbReference>
<accession>A0A1L7WUE2</accession>
<dbReference type="GO" id="GO:0008094">
    <property type="term" value="F:ATP-dependent activity, acting on DNA"/>
    <property type="evidence" value="ECO:0007669"/>
    <property type="project" value="TreeGrafter"/>
</dbReference>
<evidence type="ECO:0000256" key="1">
    <source>
        <dbReference type="ARBA" id="ARBA00022723"/>
    </source>
</evidence>
<protein>
    <recommendedName>
        <fullName evidence="12">Helicase-like transcription factor protein</fullName>
    </recommendedName>
</protein>
<name>A0A1L7WUE2_9HELO</name>
<reference evidence="10 11" key="1">
    <citation type="submission" date="2016-03" db="EMBL/GenBank/DDBJ databases">
        <authorList>
            <person name="Ploux O."/>
        </authorList>
    </citation>
    <scope>NUCLEOTIDE SEQUENCE [LARGE SCALE GENOMIC DNA]</scope>
    <source>
        <strain evidence="10 11">UAMH 11012</strain>
    </source>
</reference>
<keyword evidence="1" id="KW-0479">Metal-binding</keyword>
<dbReference type="Pfam" id="PF00176">
    <property type="entry name" value="SNF2-rel_dom"/>
    <property type="match status" value="1"/>
</dbReference>
<dbReference type="InterPro" id="IPR038718">
    <property type="entry name" value="SNF2-like_sf"/>
</dbReference>
<evidence type="ECO:0000259" key="9">
    <source>
        <dbReference type="PROSITE" id="PS51194"/>
    </source>
</evidence>